<feature type="region of interest" description="Disordered" evidence="1">
    <location>
        <begin position="126"/>
        <end position="150"/>
    </location>
</feature>
<comment type="caution">
    <text evidence="3">The sequence shown here is derived from an EMBL/GenBank/DDBJ whole genome shotgun (WGS) entry which is preliminary data.</text>
</comment>
<evidence type="ECO:0000256" key="1">
    <source>
        <dbReference type="SAM" id="MobiDB-lite"/>
    </source>
</evidence>
<keyword evidence="2" id="KW-1133">Transmembrane helix</keyword>
<organism evidence="3 4">
    <name type="scientific">Paenibacillus amylolyticus</name>
    <dbReference type="NCBI Taxonomy" id="1451"/>
    <lineage>
        <taxon>Bacteria</taxon>
        <taxon>Bacillati</taxon>
        <taxon>Bacillota</taxon>
        <taxon>Bacilli</taxon>
        <taxon>Bacillales</taxon>
        <taxon>Paenibacillaceae</taxon>
        <taxon>Paenibacillus</taxon>
    </lineage>
</organism>
<protein>
    <recommendedName>
        <fullName evidence="5">DUF4367 domain-containing protein</fullName>
    </recommendedName>
</protein>
<evidence type="ECO:0000313" key="3">
    <source>
        <dbReference type="EMBL" id="KAA8786837.1"/>
    </source>
</evidence>
<dbReference type="EMBL" id="RIAS01000016">
    <property type="protein sequence ID" value="KAA8786837.1"/>
    <property type="molecule type" value="Genomic_DNA"/>
</dbReference>
<keyword evidence="2" id="KW-0812">Transmembrane</keyword>
<evidence type="ECO:0000256" key="2">
    <source>
        <dbReference type="SAM" id="Phobius"/>
    </source>
</evidence>
<accession>A0A5M9WYR6</accession>
<dbReference type="AlphaFoldDB" id="A0A5M9WYR6"/>
<evidence type="ECO:0008006" key="5">
    <source>
        <dbReference type="Google" id="ProtNLM"/>
    </source>
</evidence>
<evidence type="ECO:0000313" key="4">
    <source>
        <dbReference type="Proteomes" id="UP000323664"/>
    </source>
</evidence>
<keyword evidence="2" id="KW-0472">Membrane</keyword>
<gene>
    <name evidence="3" type="ORF">EC604_23695</name>
</gene>
<sequence length="316" mass="34970">MEALSKGKLNKLEQPFDSGLEDEYFDAAFEQAFDEAFRHAASAPSASRTESMHHSWQKVQKEIERIGARKRKMRTFKLSGIVAASVTIGAVLFSLPSGTQAVSPIVQSIKNWSNGMKSIIVEDKSVNLSPDPSTAKTPPPPDRESSFVSPHEAASAPAFELSSHVFRSVAVTEEIARDGFVGEFILSKAIPARFNKVKYELMLDTDNPVNPDDYYESEVLRVRYSIQGKSDTDELIQFDYEYIKPGQSIERTPLQKSEAVKLIDGSEALVYVGPPFNSIQWMTGSLSMSLFGSVTEEEMIAIANDFLEQNSPAKSN</sequence>
<reference evidence="3 4" key="1">
    <citation type="journal article" date="2019" name="J. Ind. Microbiol. Biotechnol.">
        <title>Paenibacillus amylolyticus 27C64 has a diverse set of carbohydrate-active enzymes and complete pectin deconstruction system.</title>
        <authorList>
            <person name="Keggi C."/>
            <person name="Doran-Peterson J."/>
        </authorList>
    </citation>
    <scope>NUCLEOTIDE SEQUENCE [LARGE SCALE GENOMIC DNA]</scope>
    <source>
        <strain evidence="3 4">27C64</strain>
    </source>
</reference>
<proteinExistence type="predicted"/>
<feature type="transmembrane region" description="Helical" evidence="2">
    <location>
        <begin position="75"/>
        <end position="95"/>
    </location>
</feature>
<name>A0A5M9WYR6_PAEAM</name>
<dbReference type="Proteomes" id="UP000323664">
    <property type="component" value="Unassembled WGS sequence"/>
</dbReference>